<accession>K1XJC5</accession>
<organism evidence="1">
    <name type="scientific">uncultured bacterium</name>
    <name type="common">gcode 4</name>
    <dbReference type="NCBI Taxonomy" id="1234023"/>
    <lineage>
        <taxon>Bacteria</taxon>
        <taxon>environmental samples</taxon>
    </lineage>
</organism>
<proteinExistence type="predicted"/>
<sequence length="59" mass="7084">MATITSKQEQQILKELVAEWYTTDESRKILQWHKEAQNKKWDSAEVVYKRLLAKKKTYA</sequence>
<protein>
    <submittedName>
        <fullName evidence="1">Uncharacterized protein</fullName>
    </submittedName>
</protein>
<gene>
    <name evidence="1" type="ORF">ACD_80C00089G0009</name>
</gene>
<dbReference type="AlphaFoldDB" id="K1XJC5"/>
<reference evidence="1" key="1">
    <citation type="journal article" date="2012" name="Science">
        <title>Fermentation, hydrogen, and sulfur metabolism in multiple uncultivated bacterial phyla.</title>
        <authorList>
            <person name="Wrighton K.C."/>
            <person name="Thomas B.C."/>
            <person name="Sharon I."/>
            <person name="Miller C.S."/>
            <person name="Castelle C.J."/>
            <person name="VerBerkmoes N.C."/>
            <person name="Wilkins M.J."/>
            <person name="Hettich R.L."/>
            <person name="Lipton M.S."/>
            <person name="Williams K.H."/>
            <person name="Long P.E."/>
            <person name="Banfield J.F."/>
        </authorList>
    </citation>
    <scope>NUCLEOTIDE SEQUENCE [LARGE SCALE GENOMIC DNA]</scope>
</reference>
<comment type="caution">
    <text evidence="1">The sequence shown here is derived from an EMBL/GenBank/DDBJ whole genome shotgun (WGS) entry which is preliminary data.</text>
</comment>
<evidence type="ECO:0000313" key="1">
    <source>
        <dbReference type="EMBL" id="EKD25286.1"/>
    </source>
</evidence>
<name>K1XJC5_9BACT</name>
<dbReference type="EMBL" id="AMFJ01036096">
    <property type="protein sequence ID" value="EKD25286.1"/>
    <property type="molecule type" value="Genomic_DNA"/>
</dbReference>